<evidence type="ECO:0000313" key="9">
    <source>
        <dbReference type="EMBL" id="WIM05013.1"/>
    </source>
</evidence>
<dbReference type="AlphaFoldDB" id="A0AA49FK29"/>
<dbReference type="InterPro" id="IPR008995">
    <property type="entry name" value="Mo/tungstate-bd_C_term_dom"/>
</dbReference>
<dbReference type="PROSITE" id="PS50893">
    <property type="entry name" value="ABC_TRANSPORTER_2"/>
    <property type="match status" value="1"/>
</dbReference>
<comment type="similarity">
    <text evidence="7">Belongs to the ABC transporter superfamily. Spermidine/putrescine importer (TC 3.A.1.11.1) family.</text>
</comment>
<dbReference type="InterPro" id="IPR005893">
    <property type="entry name" value="PotA-like"/>
</dbReference>
<dbReference type="PROSITE" id="PS00211">
    <property type="entry name" value="ABC_TRANSPORTER_1"/>
    <property type="match status" value="1"/>
</dbReference>
<evidence type="ECO:0000259" key="8">
    <source>
        <dbReference type="PROSITE" id="PS50893"/>
    </source>
</evidence>
<comment type="function">
    <text evidence="7">Part of the ABC transporter complex PotABCD involved in spermidine/putrescine import. Responsible for energy coupling to the transport system.</text>
</comment>
<dbReference type="Gene3D" id="3.40.50.300">
    <property type="entry name" value="P-loop containing nucleotide triphosphate hydrolases"/>
    <property type="match status" value="1"/>
</dbReference>
<dbReference type="GO" id="GO:0005524">
    <property type="term" value="F:ATP binding"/>
    <property type="evidence" value="ECO:0007669"/>
    <property type="project" value="UniProtKB-KW"/>
</dbReference>
<protein>
    <recommendedName>
        <fullName evidence="7">Spermidine/putrescine import ATP-binding protein PotA</fullName>
        <ecNumber evidence="7">7.6.2.11</ecNumber>
    </recommendedName>
</protein>
<name>A0AA49FK29_9PROT</name>
<accession>A0AA49FK29</accession>
<dbReference type="InterPro" id="IPR013611">
    <property type="entry name" value="Transp-assoc_OB_typ2"/>
</dbReference>
<reference evidence="9" key="1">
    <citation type="journal article" date="2023" name="Nat. Microbiol.">
        <title>Enrichment and characterization of a nitric oxide-reducing microbial community in a continuous bioreactor.</title>
        <authorList>
            <person name="Garrido-Amador P."/>
            <person name="Stortenbeker N."/>
            <person name="Wessels H.J.C.T."/>
            <person name="Speth D.R."/>
            <person name="Garcia-Heredia I."/>
            <person name="Kartal B."/>
        </authorList>
    </citation>
    <scope>NUCLEOTIDE SEQUENCE</scope>
    <source>
        <strain evidence="9">MAG1</strain>
    </source>
</reference>
<organism evidence="9">
    <name type="scientific">Candidatus Nitricoxidivorans perseverans</name>
    <dbReference type="NCBI Taxonomy" id="2975601"/>
    <lineage>
        <taxon>Bacteria</taxon>
        <taxon>Pseudomonadati</taxon>
        <taxon>Pseudomonadota</taxon>
        <taxon>Betaproteobacteria</taxon>
        <taxon>Nitrosomonadales</taxon>
        <taxon>Sterolibacteriaceae</taxon>
        <taxon>Candidatus Nitricoxidivorans</taxon>
    </lineage>
</organism>
<dbReference type="KEGG" id="npv:OHM77_09940"/>
<dbReference type="Pfam" id="PF08402">
    <property type="entry name" value="TOBE_2"/>
    <property type="match status" value="1"/>
</dbReference>
<comment type="subunit">
    <text evidence="7">The complex is composed of two ATP-binding proteins (PotA), two transmembrane proteins (PotB and PotC) and a solute-binding protein (PotD).</text>
</comment>
<proteinExistence type="inferred from homology"/>
<gene>
    <name evidence="7" type="primary">potA</name>
    <name evidence="9" type="ORF">OHM77_09940</name>
</gene>
<dbReference type="GO" id="GO:0016887">
    <property type="term" value="F:ATP hydrolysis activity"/>
    <property type="evidence" value="ECO:0007669"/>
    <property type="project" value="InterPro"/>
</dbReference>
<evidence type="ECO:0000256" key="6">
    <source>
        <dbReference type="ARBA" id="ARBA00023136"/>
    </source>
</evidence>
<keyword evidence="2 7" id="KW-1003">Cell membrane</keyword>
<keyword evidence="1 7" id="KW-0813">Transport</keyword>
<keyword evidence="4 7" id="KW-0067">ATP-binding</keyword>
<dbReference type="EMBL" id="CP107246">
    <property type="protein sequence ID" value="WIM05013.1"/>
    <property type="molecule type" value="Genomic_DNA"/>
</dbReference>
<evidence type="ECO:0000256" key="5">
    <source>
        <dbReference type="ARBA" id="ARBA00022967"/>
    </source>
</evidence>
<dbReference type="GO" id="GO:0015847">
    <property type="term" value="P:putrescine transport"/>
    <property type="evidence" value="ECO:0007669"/>
    <property type="project" value="UniProtKB-ARBA"/>
</dbReference>
<evidence type="ECO:0000256" key="3">
    <source>
        <dbReference type="ARBA" id="ARBA00022741"/>
    </source>
</evidence>
<dbReference type="EC" id="7.6.2.11" evidence="7"/>
<dbReference type="SUPFAM" id="SSF50331">
    <property type="entry name" value="MOP-like"/>
    <property type="match status" value="1"/>
</dbReference>
<dbReference type="NCBIfam" id="TIGR01187">
    <property type="entry name" value="potA"/>
    <property type="match status" value="1"/>
</dbReference>
<dbReference type="InterPro" id="IPR050093">
    <property type="entry name" value="ABC_SmlMolc_Importer"/>
</dbReference>
<evidence type="ECO:0000256" key="4">
    <source>
        <dbReference type="ARBA" id="ARBA00022840"/>
    </source>
</evidence>
<evidence type="ECO:0000256" key="1">
    <source>
        <dbReference type="ARBA" id="ARBA00022448"/>
    </source>
</evidence>
<sequence>MALLELKNLTRRFGSLEAVKDVSLSIGAGEFFTLLGPSGCGKTTILRMIAGFDAPDEGDILLDGVSLAGIPPEKRPLHTVFQSYALFPHMTVAGNVAFPLEMAGSPKDEIRRRVAETLALVHLDDKACSFPNELSGGQKQRVALARGLVNKPRLLLLDEPLGALDAKLRVEMQGDLIALQREVGITFVFVTHSQQEALALAHRIAVMREGHVEQCDEPDKLYTQPANRFVADFIGKCNLIEVEVKAASKVLLHLAAPGLGDIEATDPRPLKPGERGAFALRPELIRVFGHRESADLKNRFEGRVKALLYLGDVTHYKIELANGFLLEALMPNAAPGRAKFHEVGDPVAVCWRQDAGVFLRG</sequence>
<dbReference type="Proteomes" id="UP001234916">
    <property type="component" value="Chromosome"/>
</dbReference>
<dbReference type="PANTHER" id="PTHR42781:SF4">
    <property type="entry name" value="SPERMIDINE_PUTRESCINE IMPORT ATP-BINDING PROTEIN POTA"/>
    <property type="match status" value="1"/>
</dbReference>
<dbReference type="InterPro" id="IPR017871">
    <property type="entry name" value="ABC_transporter-like_CS"/>
</dbReference>
<dbReference type="Pfam" id="PF00005">
    <property type="entry name" value="ABC_tran"/>
    <property type="match status" value="1"/>
</dbReference>
<keyword evidence="5 7" id="KW-1278">Translocase</keyword>
<feature type="domain" description="ABC transporter" evidence="8">
    <location>
        <begin position="4"/>
        <end position="234"/>
    </location>
</feature>
<dbReference type="SUPFAM" id="SSF52540">
    <property type="entry name" value="P-loop containing nucleoside triphosphate hydrolases"/>
    <property type="match status" value="1"/>
</dbReference>
<dbReference type="InterPro" id="IPR003593">
    <property type="entry name" value="AAA+_ATPase"/>
</dbReference>
<dbReference type="InterPro" id="IPR003439">
    <property type="entry name" value="ABC_transporter-like_ATP-bd"/>
</dbReference>
<dbReference type="GO" id="GO:0015417">
    <property type="term" value="F:ABC-type polyamine transporter activity"/>
    <property type="evidence" value="ECO:0007669"/>
    <property type="project" value="UniProtKB-EC"/>
</dbReference>
<comment type="catalytic activity">
    <reaction evidence="7">
        <text>ATP + H2O + polyamine-[polyamine-binding protein]Side 1 = ADP + phosphate + polyamineSide 2 + [polyamine-binding protein]Side 1.</text>
        <dbReference type="EC" id="7.6.2.11"/>
    </reaction>
</comment>
<dbReference type="GO" id="GO:0043190">
    <property type="term" value="C:ATP-binding cassette (ABC) transporter complex"/>
    <property type="evidence" value="ECO:0007669"/>
    <property type="project" value="InterPro"/>
</dbReference>
<keyword evidence="6 7" id="KW-0472">Membrane</keyword>
<dbReference type="Gene3D" id="2.40.50.100">
    <property type="match status" value="1"/>
</dbReference>
<dbReference type="FunFam" id="3.40.50.300:FF:000133">
    <property type="entry name" value="Spermidine/putrescine import ATP-binding protein PotA"/>
    <property type="match status" value="1"/>
</dbReference>
<evidence type="ECO:0000256" key="7">
    <source>
        <dbReference type="RuleBase" id="RU364083"/>
    </source>
</evidence>
<dbReference type="PANTHER" id="PTHR42781">
    <property type="entry name" value="SPERMIDINE/PUTRESCINE IMPORT ATP-BINDING PROTEIN POTA"/>
    <property type="match status" value="1"/>
</dbReference>
<evidence type="ECO:0000256" key="2">
    <source>
        <dbReference type="ARBA" id="ARBA00022475"/>
    </source>
</evidence>
<keyword evidence="3 7" id="KW-0547">Nucleotide-binding</keyword>
<dbReference type="InterPro" id="IPR027417">
    <property type="entry name" value="P-loop_NTPase"/>
</dbReference>
<dbReference type="SMART" id="SM00382">
    <property type="entry name" value="AAA"/>
    <property type="match status" value="1"/>
</dbReference>